<dbReference type="InterPro" id="IPR036775">
    <property type="entry name" value="DNA_pol_Y-fam_lit_finger_sf"/>
</dbReference>
<dbReference type="PROSITE" id="PS50173">
    <property type="entry name" value="UMUC"/>
    <property type="match status" value="1"/>
</dbReference>
<feature type="compositionally biased region" description="Polar residues" evidence="16">
    <location>
        <begin position="326"/>
        <end position="339"/>
    </location>
</feature>
<dbReference type="Pfam" id="PF14377">
    <property type="entry name" value="UBM"/>
    <property type="match status" value="3"/>
</dbReference>
<evidence type="ECO:0000256" key="6">
    <source>
        <dbReference type="ARBA" id="ARBA00022679"/>
    </source>
</evidence>
<organism evidence="19 20">
    <name type="scientific">Trichoglossum hirsutum</name>
    <dbReference type="NCBI Taxonomy" id="265104"/>
    <lineage>
        <taxon>Eukaryota</taxon>
        <taxon>Fungi</taxon>
        <taxon>Dikarya</taxon>
        <taxon>Ascomycota</taxon>
        <taxon>Pezizomycotina</taxon>
        <taxon>Geoglossomycetes</taxon>
        <taxon>Geoglossales</taxon>
        <taxon>Geoglossaceae</taxon>
        <taxon>Trichoglossum</taxon>
    </lineage>
</organism>
<dbReference type="InterPro" id="IPR017961">
    <property type="entry name" value="DNA_pol_Y-fam_little_finger"/>
</dbReference>
<dbReference type="InterPro" id="IPR053848">
    <property type="entry name" value="IMS_HHH_1"/>
</dbReference>
<feature type="domain" description="BRCT" evidence="17">
    <location>
        <begin position="59"/>
        <end position="147"/>
    </location>
</feature>
<evidence type="ECO:0000313" key="19">
    <source>
        <dbReference type="EMBL" id="KAH0562211.1"/>
    </source>
</evidence>
<keyword evidence="11" id="KW-0238">DNA-binding</keyword>
<evidence type="ECO:0000256" key="14">
    <source>
        <dbReference type="ARBA" id="ARBA00058985"/>
    </source>
</evidence>
<dbReference type="Gene3D" id="3.30.70.270">
    <property type="match status" value="1"/>
</dbReference>
<dbReference type="CDD" id="cd01701">
    <property type="entry name" value="PolY_Rev1"/>
    <property type="match status" value="1"/>
</dbReference>
<dbReference type="Gene3D" id="3.30.1490.100">
    <property type="entry name" value="DNA polymerase, Y-family, little finger domain"/>
    <property type="match status" value="1"/>
</dbReference>
<keyword evidence="12" id="KW-0234">DNA repair</keyword>
<evidence type="ECO:0000256" key="4">
    <source>
        <dbReference type="ARBA" id="ARBA00020399"/>
    </source>
</evidence>
<evidence type="ECO:0000313" key="20">
    <source>
        <dbReference type="Proteomes" id="UP000750711"/>
    </source>
</evidence>
<comment type="cofactor">
    <cofactor evidence="1">
        <name>Mg(2+)</name>
        <dbReference type="ChEBI" id="CHEBI:18420"/>
    </cofactor>
</comment>
<evidence type="ECO:0000256" key="9">
    <source>
        <dbReference type="ARBA" id="ARBA00022763"/>
    </source>
</evidence>
<dbReference type="SMART" id="SM00292">
    <property type="entry name" value="BRCT"/>
    <property type="match status" value="1"/>
</dbReference>
<feature type="domain" description="UmuC" evidence="18">
    <location>
        <begin position="433"/>
        <end position="631"/>
    </location>
</feature>
<dbReference type="Pfam" id="PF16727">
    <property type="entry name" value="REV1_C"/>
    <property type="match status" value="1"/>
</dbReference>
<feature type="region of interest" description="Disordered" evidence="16">
    <location>
        <begin position="1"/>
        <end position="20"/>
    </location>
</feature>
<evidence type="ECO:0000259" key="17">
    <source>
        <dbReference type="PROSITE" id="PS50172"/>
    </source>
</evidence>
<feature type="region of interest" description="Disordered" evidence="16">
    <location>
        <begin position="261"/>
        <end position="299"/>
    </location>
</feature>
<evidence type="ECO:0000256" key="15">
    <source>
        <dbReference type="ARBA" id="ARBA00081902"/>
    </source>
</evidence>
<dbReference type="Pfam" id="PF21999">
    <property type="entry name" value="IMS_HHH_1"/>
    <property type="match status" value="1"/>
</dbReference>
<dbReference type="InterPro" id="IPR043502">
    <property type="entry name" value="DNA/RNA_pol_sf"/>
</dbReference>
<dbReference type="GO" id="GO:0042276">
    <property type="term" value="P:error-prone translesion synthesis"/>
    <property type="evidence" value="ECO:0007669"/>
    <property type="project" value="TreeGrafter"/>
</dbReference>
<dbReference type="Gene3D" id="1.20.58.1280">
    <property type="entry name" value="DNA repair protein Rev1, C-terminal domain"/>
    <property type="match status" value="1"/>
</dbReference>
<evidence type="ECO:0000256" key="3">
    <source>
        <dbReference type="ARBA" id="ARBA00010945"/>
    </source>
</evidence>
<protein>
    <recommendedName>
        <fullName evidence="4">DNA repair protein REV1</fullName>
    </recommendedName>
    <alternativeName>
        <fullName evidence="15">Reversionless protein 1</fullName>
    </alternativeName>
</protein>
<dbReference type="PANTHER" id="PTHR45990:SF1">
    <property type="entry name" value="DNA REPAIR PROTEIN REV1"/>
    <property type="match status" value="1"/>
</dbReference>
<dbReference type="AlphaFoldDB" id="A0A9P8LDZ5"/>
<reference evidence="19" key="1">
    <citation type="submission" date="2021-03" db="EMBL/GenBank/DDBJ databases">
        <title>Comparative genomics and phylogenomic investigation of the class Geoglossomycetes provide insights into ecological specialization and systematics.</title>
        <authorList>
            <person name="Melie T."/>
            <person name="Pirro S."/>
            <person name="Miller A.N."/>
            <person name="Quandt A."/>
        </authorList>
    </citation>
    <scope>NUCLEOTIDE SEQUENCE</scope>
    <source>
        <strain evidence="19">CAQ_001_2017</strain>
    </source>
</reference>
<dbReference type="PANTHER" id="PTHR45990">
    <property type="entry name" value="DNA REPAIR PROTEIN REV1"/>
    <property type="match status" value="1"/>
</dbReference>
<dbReference type="FunFam" id="3.40.50.10190:FF:000011">
    <property type="entry name" value="DNA repair protein REV1"/>
    <property type="match status" value="1"/>
</dbReference>
<evidence type="ECO:0000256" key="2">
    <source>
        <dbReference type="ARBA" id="ARBA00004123"/>
    </source>
</evidence>
<evidence type="ECO:0000259" key="18">
    <source>
        <dbReference type="PROSITE" id="PS50173"/>
    </source>
</evidence>
<keyword evidence="13" id="KW-0539">Nucleus</keyword>
<dbReference type="FunFam" id="3.30.70.270:FF:000040">
    <property type="entry name" value="DNA repair protein REV1"/>
    <property type="match status" value="1"/>
</dbReference>
<comment type="caution">
    <text evidence="19">The sequence shown here is derived from an EMBL/GenBank/DDBJ whole genome shotgun (WGS) entry which is preliminary data.</text>
</comment>
<keyword evidence="7" id="KW-0548">Nucleotidyltransferase</keyword>
<keyword evidence="10" id="KW-0460">Magnesium</keyword>
<comment type="function">
    <text evidence="14">Deoxycytidyl transferase involved in DNA repair. Transfers a dCMP residue from dCTP to the 3'-end of a DNA primer in a template-dependent reaction. May assist in the first step in the bypass of abasic lesions by the insertion of a nucleotide opposite the lesion. Required for normal induction of mutations by physical and chemical agents. Involved in mitochondrial DNA mutagenesis.</text>
</comment>
<keyword evidence="5" id="KW-0237">DNA synthesis</keyword>
<dbReference type="SUPFAM" id="SSF100879">
    <property type="entry name" value="Lesion bypass DNA polymerase (Y-family), little finger domain"/>
    <property type="match status" value="1"/>
</dbReference>
<name>A0A9P8LDZ5_9PEZI</name>
<keyword evidence="9" id="KW-0227">DNA damage</keyword>
<dbReference type="Pfam" id="PF11799">
    <property type="entry name" value="IMS_C"/>
    <property type="match status" value="1"/>
</dbReference>
<comment type="similarity">
    <text evidence="3">Belongs to the DNA polymerase type-Y family.</text>
</comment>
<dbReference type="Gene3D" id="3.40.1170.60">
    <property type="match status" value="1"/>
</dbReference>
<dbReference type="SUPFAM" id="SSF56672">
    <property type="entry name" value="DNA/RNA polymerases"/>
    <property type="match status" value="1"/>
</dbReference>
<dbReference type="Gene3D" id="6.10.250.1630">
    <property type="match status" value="2"/>
</dbReference>
<accession>A0A9P8LDZ5</accession>
<dbReference type="Gene3D" id="1.10.150.20">
    <property type="entry name" value="5' to 3' exonuclease, C-terminal subdomain"/>
    <property type="match status" value="1"/>
</dbReference>
<dbReference type="Proteomes" id="UP000750711">
    <property type="component" value="Unassembled WGS sequence"/>
</dbReference>
<dbReference type="GO" id="GO:0070987">
    <property type="term" value="P:error-free translesion synthesis"/>
    <property type="evidence" value="ECO:0007669"/>
    <property type="project" value="UniProtKB-ARBA"/>
</dbReference>
<evidence type="ECO:0000256" key="1">
    <source>
        <dbReference type="ARBA" id="ARBA00001946"/>
    </source>
</evidence>
<evidence type="ECO:0000256" key="10">
    <source>
        <dbReference type="ARBA" id="ARBA00022842"/>
    </source>
</evidence>
<gene>
    <name evidence="19" type="ORF">GP486_003088</name>
</gene>
<sequence>MLKPNAKSSAARKRIENHTFEDEKGEEYEATFGDFSKYYRRKRIKLQNLDAELRSSSSENPRIFRGVIAHVNGYTQPSLNDLHRLIVTHGGAFLKYLDNKTTATHIIASNLTLKKRVEFRNYRVVKPAWVVESVRAGRLLPWDDFRVIGEGRNQKVLGFHNGKITSRTTDSQFGYKEQLSKLRDDGKASFPGHPPTPSNDLHGSESSAVRPGDLLASDIRGSSGGKRALVGAIGPFYGSSGPPLANPHSTAASGLNDRRQLDEVPSGEDTPPLIDSVSLESESELSIAESRLEGAPPDNLEIEDVGWELSEHNTPVARNSDEDSQSQHNESTKTLNPQSPKRAEGSHPPDSLTSERPMLTAEEHNAALLADPRIRNTSVLNPDFLRQYYSESRLHHLSNWKAELKSQLQQLTAAKSSSQKARHKCPPNSRRYIFHVDFDSFFAAVSLKNHPELKDKPVVVAHGSGPGSEIASCNYPARKFGVKNGMWMKQAQRMCPDLKVLPYDFQAYEEASHLFYSAILSIDGVVQGVSIDEALIDVSALCLDAGGVNGRAVCEDSTRREQAKADKVAEHLRNEIREKTGCEVSVGIGGNILLAKVALRKAKPAGQYQIKPEEVLDFIGNLTVQDLPGVAYSIGAKLEDIGVEFVKDIHSISRERLTSALGPKTGEKLWDYSRGIDRTEVGDTVVRKSVSADVNWGVRFENQKQAEDFICSLSGELHRRLDAQKVKGRRLTVKIMRRAADAPLDPPKHLGHGKCDVFNRSVVLGVATSAPDVLGREAISMLRSFGISPGELRGIGMQMTKLEPLEGPRDGRTESRQKILQFEVKGRPKEELEDPIVDDIESPQRKIAQRPHPAALTTMPKGSHSASEQKLLNTLGTQFIIPSQIDPSVVAELPEEIRSKIAGSGVILRESTPASPQLDQEALEALPPDIREEVLAFYRPRSPPPPSIPRDQTLTPPPLKGGNGNVLKSDPKKPRASAKKNTVGLSVPKRGKGEGNPTLTQSAFIRPGSSGGKDIAGSESDMDLRNFDDGEEDVDPEFLAALPDDIRRELLEESRRERLKRHALGLDTYSIPHRSMTPSPPPEERRIRLPPRPPKPTFTAQKLSTLPELKKAISAWHEEFRDEGPYEEDVEALNKYLRRVACEERDMAKAVTLVRWLGWIVDEAQGDGNDDHEKSSPAGKDAWKRALESIQQAIQSAVKDRGLGEVAELAPRRKNRSSEEKSGEECDGARTRLLELVQRQRWVETREK</sequence>
<evidence type="ECO:0000256" key="5">
    <source>
        <dbReference type="ARBA" id="ARBA00022634"/>
    </source>
</evidence>
<keyword evidence="8" id="KW-0479">Metal-binding</keyword>
<comment type="subcellular location">
    <subcellularLocation>
        <location evidence="2">Nucleus</location>
    </subcellularLocation>
</comment>
<keyword evidence="6" id="KW-0808">Transferase</keyword>
<feature type="compositionally biased region" description="Basic and acidic residues" evidence="16">
    <location>
        <begin position="1216"/>
        <end position="1227"/>
    </location>
</feature>
<dbReference type="GO" id="GO:0017125">
    <property type="term" value="F:deoxycytidyl transferase activity"/>
    <property type="evidence" value="ECO:0007669"/>
    <property type="project" value="TreeGrafter"/>
</dbReference>
<evidence type="ECO:0000256" key="7">
    <source>
        <dbReference type="ARBA" id="ARBA00022695"/>
    </source>
</evidence>
<proteinExistence type="inferred from homology"/>
<feature type="compositionally biased region" description="Polar residues" evidence="16">
    <location>
        <begin position="198"/>
        <end position="207"/>
    </location>
</feature>
<dbReference type="InterPro" id="IPR001357">
    <property type="entry name" value="BRCT_dom"/>
</dbReference>
<feature type="compositionally biased region" description="Low complexity" evidence="16">
    <location>
        <begin position="276"/>
        <end position="289"/>
    </location>
</feature>
<dbReference type="GO" id="GO:0003684">
    <property type="term" value="F:damaged DNA binding"/>
    <property type="evidence" value="ECO:0007669"/>
    <property type="project" value="InterPro"/>
</dbReference>
<dbReference type="InterPro" id="IPR038401">
    <property type="entry name" value="Rev1_C_sf"/>
</dbReference>
<dbReference type="Pfam" id="PF16589">
    <property type="entry name" value="BRCT_2"/>
    <property type="match status" value="1"/>
</dbReference>
<dbReference type="InterPro" id="IPR031991">
    <property type="entry name" value="Rev1_C"/>
</dbReference>
<evidence type="ECO:0000256" key="16">
    <source>
        <dbReference type="SAM" id="MobiDB-lite"/>
    </source>
</evidence>
<dbReference type="Gene3D" id="3.40.50.10190">
    <property type="entry name" value="BRCT domain"/>
    <property type="match status" value="1"/>
</dbReference>
<dbReference type="Pfam" id="PF00817">
    <property type="entry name" value="IMS"/>
    <property type="match status" value="1"/>
</dbReference>
<dbReference type="EMBL" id="JAGHQM010000390">
    <property type="protein sequence ID" value="KAH0562211.1"/>
    <property type="molecule type" value="Genomic_DNA"/>
</dbReference>
<feature type="region of interest" description="Disordered" evidence="16">
    <location>
        <begin position="183"/>
        <end position="209"/>
    </location>
</feature>
<dbReference type="SUPFAM" id="SSF52113">
    <property type="entry name" value="BRCT domain"/>
    <property type="match status" value="1"/>
</dbReference>
<dbReference type="GO" id="GO:0005634">
    <property type="term" value="C:nucleus"/>
    <property type="evidence" value="ECO:0007669"/>
    <property type="project" value="UniProtKB-SubCell"/>
</dbReference>
<feature type="region of interest" description="Disordered" evidence="16">
    <location>
        <begin position="938"/>
        <end position="1019"/>
    </location>
</feature>
<feature type="region of interest" description="Disordered" evidence="16">
    <location>
        <begin position="1070"/>
        <end position="1098"/>
    </location>
</feature>
<feature type="region of interest" description="Disordered" evidence="16">
    <location>
        <begin position="1208"/>
        <end position="1227"/>
    </location>
</feature>
<dbReference type="GO" id="GO:0006281">
    <property type="term" value="P:DNA repair"/>
    <property type="evidence" value="ECO:0007669"/>
    <property type="project" value="UniProtKB-KW"/>
</dbReference>
<dbReference type="GO" id="GO:0046872">
    <property type="term" value="F:metal ion binding"/>
    <property type="evidence" value="ECO:0007669"/>
    <property type="project" value="UniProtKB-KW"/>
</dbReference>
<keyword evidence="20" id="KW-1185">Reference proteome</keyword>
<dbReference type="Gene3D" id="6.10.250.1490">
    <property type="match status" value="1"/>
</dbReference>
<dbReference type="InterPro" id="IPR036420">
    <property type="entry name" value="BRCT_dom_sf"/>
</dbReference>
<feature type="region of interest" description="Disordered" evidence="16">
    <location>
        <begin position="315"/>
        <end position="355"/>
    </location>
</feature>
<dbReference type="FunFam" id="3.30.1490.100:FF:000001">
    <property type="entry name" value="DNA repair protein REV1"/>
    <property type="match status" value="1"/>
</dbReference>
<dbReference type="InterPro" id="IPR001126">
    <property type="entry name" value="UmuC"/>
</dbReference>
<dbReference type="PROSITE" id="PS50172">
    <property type="entry name" value="BRCT"/>
    <property type="match status" value="1"/>
</dbReference>
<evidence type="ECO:0000256" key="13">
    <source>
        <dbReference type="ARBA" id="ARBA00023242"/>
    </source>
</evidence>
<evidence type="ECO:0000256" key="11">
    <source>
        <dbReference type="ARBA" id="ARBA00023125"/>
    </source>
</evidence>
<dbReference type="InterPro" id="IPR043128">
    <property type="entry name" value="Rev_trsase/Diguanyl_cyclase"/>
</dbReference>
<evidence type="ECO:0000256" key="8">
    <source>
        <dbReference type="ARBA" id="ARBA00022723"/>
    </source>
</evidence>
<dbReference type="GO" id="GO:0003887">
    <property type="term" value="F:DNA-directed DNA polymerase activity"/>
    <property type="evidence" value="ECO:0007669"/>
    <property type="project" value="InterPro"/>
</dbReference>
<dbReference type="CDD" id="cd17719">
    <property type="entry name" value="BRCT_Rev1"/>
    <property type="match status" value="1"/>
</dbReference>
<evidence type="ECO:0000256" key="12">
    <source>
        <dbReference type="ARBA" id="ARBA00023204"/>
    </source>
</evidence>
<dbReference type="InterPro" id="IPR025527">
    <property type="entry name" value="HUWE1/Rev1_UBM"/>
</dbReference>